<evidence type="ECO:0000256" key="8">
    <source>
        <dbReference type="SAM" id="MobiDB-lite"/>
    </source>
</evidence>
<evidence type="ECO:0000256" key="1">
    <source>
        <dbReference type="ARBA" id="ARBA00001968"/>
    </source>
</evidence>
<comment type="similarity">
    <text evidence="3">Belongs to the HARBI1 family.</text>
</comment>
<protein>
    <recommendedName>
        <fullName evidence="9">DDE Tnp4 domain-containing protein</fullName>
    </recommendedName>
</protein>
<evidence type="ECO:0000256" key="5">
    <source>
        <dbReference type="ARBA" id="ARBA00022723"/>
    </source>
</evidence>
<reference evidence="10 12" key="2">
    <citation type="journal article" date="2023" name="Sci. Data">
        <title>Genome assembly of the Korean intertidal mud-creeper Batillaria attramentaria.</title>
        <authorList>
            <person name="Patra A.K."/>
            <person name="Ho P.T."/>
            <person name="Jun S."/>
            <person name="Lee S.J."/>
            <person name="Kim Y."/>
            <person name="Won Y.J."/>
        </authorList>
    </citation>
    <scope>NUCLEOTIDE SEQUENCE [LARGE SCALE GENOMIC DNA]</scope>
    <source>
        <strain evidence="10">Wonlab-2016</strain>
    </source>
</reference>
<keyword evidence="4" id="KW-0540">Nuclease</keyword>
<comment type="cofactor">
    <cofactor evidence="1">
        <name>a divalent metal cation</name>
        <dbReference type="ChEBI" id="CHEBI:60240"/>
    </cofactor>
</comment>
<dbReference type="GO" id="GO:0046872">
    <property type="term" value="F:metal ion binding"/>
    <property type="evidence" value="ECO:0007669"/>
    <property type="project" value="UniProtKB-KW"/>
</dbReference>
<feature type="region of interest" description="Disordered" evidence="8">
    <location>
        <begin position="126"/>
        <end position="179"/>
    </location>
</feature>
<evidence type="ECO:0000256" key="4">
    <source>
        <dbReference type="ARBA" id="ARBA00022722"/>
    </source>
</evidence>
<keyword evidence="5" id="KW-0479">Metal-binding</keyword>
<keyword evidence="12" id="KW-1185">Reference proteome</keyword>
<keyword evidence="6" id="KW-0378">Hydrolase</keyword>
<keyword evidence="7" id="KW-0539">Nucleus</keyword>
<feature type="compositionally biased region" description="Basic and acidic residues" evidence="8">
    <location>
        <begin position="158"/>
        <end position="179"/>
    </location>
</feature>
<evidence type="ECO:0000313" key="10">
    <source>
        <dbReference type="EMBL" id="KAK7477226.1"/>
    </source>
</evidence>
<gene>
    <name evidence="11" type="ORF">BaRGS_00002137</name>
    <name evidence="10" type="ORF">BaRGS_00031537</name>
</gene>
<dbReference type="InterPro" id="IPR027806">
    <property type="entry name" value="HARBI1_dom"/>
</dbReference>
<evidence type="ECO:0000256" key="6">
    <source>
        <dbReference type="ARBA" id="ARBA00022801"/>
    </source>
</evidence>
<dbReference type="AlphaFoldDB" id="A0ABD0JR42"/>
<dbReference type="GO" id="GO:0005634">
    <property type="term" value="C:nucleus"/>
    <property type="evidence" value="ECO:0007669"/>
    <property type="project" value="UniProtKB-SubCell"/>
</dbReference>
<dbReference type="GO" id="GO:0016787">
    <property type="term" value="F:hydrolase activity"/>
    <property type="evidence" value="ECO:0007669"/>
    <property type="project" value="UniProtKB-KW"/>
</dbReference>
<feature type="domain" description="DDE Tnp4" evidence="9">
    <location>
        <begin position="1"/>
        <end position="121"/>
    </location>
</feature>
<evidence type="ECO:0000313" key="11">
    <source>
        <dbReference type="EMBL" id="KAK7506662.1"/>
    </source>
</evidence>
<evidence type="ECO:0000259" key="9">
    <source>
        <dbReference type="Pfam" id="PF13359"/>
    </source>
</evidence>
<evidence type="ECO:0000256" key="3">
    <source>
        <dbReference type="ARBA" id="ARBA00006958"/>
    </source>
</evidence>
<evidence type="ECO:0000256" key="7">
    <source>
        <dbReference type="ARBA" id="ARBA00023242"/>
    </source>
</evidence>
<evidence type="ECO:0000256" key="2">
    <source>
        <dbReference type="ARBA" id="ARBA00004123"/>
    </source>
</evidence>
<accession>A0ABD0JR42</accession>
<dbReference type="Proteomes" id="UP001519460">
    <property type="component" value="Unassembled WGS sequence"/>
</dbReference>
<dbReference type="GO" id="GO:0004518">
    <property type="term" value="F:nuclease activity"/>
    <property type="evidence" value="ECO:0007669"/>
    <property type="project" value="UniProtKB-KW"/>
</dbReference>
<name>A0ABD0JR42_9CAEN</name>
<organism evidence="10 12">
    <name type="scientific">Batillaria attramentaria</name>
    <dbReference type="NCBI Taxonomy" id="370345"/>
    <lineage>
        <taxon>Eukaryota</taxon>
        <taxon>Metazoa</taxon>
        <taxon>Spiralia</taxon>
        <taxon>Lophotrochozoa</taxon>
        <taxon>Mollusca</taxon>
        <taxon>Gastropoda</taxon>
        <taxon>Caenogastropoda</taxon>
        <taxon>Sorbeoconcha</taxon>
        <taxon>Cerithioidea</taxon>
        <taxon>Batillariidae</taxon>
        <taxon>Batillaria</taxon>
    </lineage>
</organism>
<reference evidence="10" key="1">
    <citation type="submission" date="2020-09" db="EMBL/GenBank/DDBJ databases">
        <authorList>
            <person name="Won Y."/>
        </authorList>
    </citation>
    <scope>NUCLEOTIDE SEQUENCE</scope>
    <source>
        <strain evidence="10">Wonlab-2016</strain>
        <tissue evidence="10">Foot muscle</tissue>
    </source>
</reference>
<dbReference type="EMBL" id="JACVVK020000355">
    <property type="protein sequence ID" value="KAK7477226.1"/>
    <property type="molecule type" value="Genomic_DNA"/>
</dbReference>
<sequence>VVCDADLVWLNVVARWPGSVHDSKILRLSSLFRSFEGNEKPVDGIILADSGYMLRPWLMTPVRNPRTRKERQYNFSHSSARTTVERAIGVTKQRWHCLRARLRLQPTKACKVIVVCFMLHNKARRLRLPPPPDDSSESSDSSSDNDSSDEDDQANVGNEERARTAAGKAVRDRIIQQNF</sequence>
<evidence type="ECO:0000313" key="12">
    <source>
        <dbReference type="Proteomes" id="UP001519460"/>
    </source>
</evidence>
<dbReference type="InterPro" id="IPR045249">
    <property type="entry name" value="HARBI1-like"/>
</dbReference>
<proteinExistence type="inferred from homology"/>
<reference evidence="10" key="3">
    <citation type="submission" date="2023-01" db="EMBL/GenBank/DDBJ databases">
        <authorList>
            <person name="Patra A."/>
        </authorList>
    </citation>
    <scope>NUCLEOTIDE SEQUENCE</scope>
    <source>
        <strain evidence="10">Wonlab-2016</strain>
        <tissue evidence="10">Foot muscle</tissue>
    </source>
</reference>
<feature type="non-terminal residue" evidence="10">
    <location>
        <position position="1"/>
    </location>
</feature>
<comment type="caution">
    <text evidence="10">The sequence shown here is derived from an EMBL/GenBank/DDBJ whole genome shotgun (WGS) entry which is preliminary data.</text>
</comment>
<dbReference type="Pfam" id="PF13359">
    <property type="entry name" value="DDE_Tnp_4"/>
    <property type="match status" value="1"/>
</dbReference>
<comment type="subcellular location">
    <subcellularLocation>
        <location evidence="2">Nucleus</location>
    </subcellularLocation>
</comment>
<dbReference type="PANTHER" id="PTHR22930:SF227">
    <property type="entry name" value="DDE TNP4 DOMAIN-CONTAINING PROTEIN"/>
    <property type="match status" value="1"/>
</dbReference>
<dbReference type="PANTHER" id="PTHR22930">
    <property type="match status" value="1"/>
</dbReference>
<dbReference type="EMBL" id="JACVVK020000006">
    <property type="protein sequence ID" value="KAK7506662.1"/>
    <property type="molecule type" value="Genomic_DNA"/>
</dbReference>